<dbReference type="EMBL" id="DAANOK010000029">
    <property type="protein sequence ID" value="HAD0805215.1"/>
    <property type="molecule type" value="Genomic_DNA"/>
</dbReference>
<name>A0A0F7JE80_SALTM</name>
<protein>
    <submittedName>
        <fullName evidence="5">AAA family ATPase</fullName>
    </submittedName>
    <submittedName>
        <fullName evidence="3">Chromosome (Plasmid) partitioning protein ParA</fullName>
    </submittedName>
    <submittedName>
        <fullName evidence="2">Chromosome partitioning protein ParA</fullName>
    </submittedName>
    <submittedName>
        <fullName evidence="8">ParA family protein</fullName>
    </submittedName>
</protein>
<geneLocation type="plasmid" evidence="3">
    <name>pExPB5-59-1</name>
</geneLocation>
<dbReference type="EMBL" id="DAAGMI010000031">
    <property type="protein sequence ID" value="HAB3647864.1"/>
    <property type="molecule type" value="Genomic_DNA"/>
</dbReference>
<evidence type="ECO:0000313" key="11">
    <source>
        <dbReference type="Proteomes" id="UP000034636"/>
    </source>
</evidence>
<dbReference type="PATRIC" id="fig|59201.158.peg.5267"/>
<keyword evidence="2" id="KW-0614">Plasmid</keyword>
<evidence type="ECO:0000313" key="7">
    <source>
        <dbReference type="EMBL" id="HAB4166075.1"/>
    </source>
</evidence>
<dbReference type="PANTHER" id="PTHR13696">
    <property type="entry name" value="P-LOOP CONTAINING NUCLEOSIDE TRIPHOSPHATE HYDROLASE"/>
    <property type="match status" value="1"/>
</dbReference>
<accession>A0A5K1U7A7</accession>
<dbReference type="CDD" id="cd02042">
    <property type="entry name" value="ParAB_family"/>
    <property type="match status" value="1"/>
</dbReference>
<evidence type="ECO:0000313" key="8">
    <source>
        <dbReference type="EMBL" id="HAD0805215.1"/>
    </source>
</evidence>
<evidence type="ECO:0000313" key="5">
    <source>
        <dbReference type="EMBL" id="HAB3647864.1"/>
    </source>
</evidence>
<evidence type="ECO:0000259" key="1">
    <source>
        <dbReference type="Pfam" id="PF01656"/>
    </source>
</evidence>
<dbReference type="EMBL" id="CP011431">
    <property type="protein sequence ID" value="AKH10481.1"/>
    <property type="molecule type" value="Genomic_DNA"/>
</dbReference>
<dbReference type="InterPro" id="IPR002586">
    <property type="entry name" value="CobQ/CobB/MinD/ParA_Nub-bd_dom"/>
</dbReference>
<dbReference type="InterPro" id="IPR027417">
    <property type="entry name" value="P-loop_NTPase"/>
</dbReference>
<dbReference type="Proteomes" id="UP000839907">
    <property type="component" value="Unassembled WGS sequence"/>
</dbReference>
<dbReference type="EMBL" id="DAAGOO010000029">
    <property type="protein sequence ID" value="HAB3907801.1"/>
    <property type="molecule type" value="Genomic_DNA"/>
</dbReference>
<evidence type="ECO:0000313" key="4">
    <source>
        <dbReference type="EMBL" id="EBW3630748.1"/>
    </source>
</evidence>
<dbReference type="Gene3D" id="3.40.50.300">
    <property type="entry name" value="P-loop containing nucleotide triphosphate hydrolases"/>
    <property type="match status" value="1"/>
</dbReference>
<gene>
    <name evidence="2" type="primary">parA_4</name>
    <name evidence="4" type="ORF">DPF41_22075</name>
    <name evidence="8" type="ORF">G0O41_23245</name>
    <name evidence="9" type="ORF">G0O59_22895</name>
    <name evidence="10" type="ORF">G0P73_19985</name>
    <name evidence="6" type="ORF">GBW44_21895</name>
    <name evidence="5" type="ORF">GBX20_23095</name>
    <name evidence="7" type="ORF">GBY23_22900</name>
    <name evidence="2" type="ORF">SE14_05154</name>
</gene>
<proteinExistence type="predicted"/>
<reference evidence="3" key="2">
    <citation type="journal article" date="2017" name="Lancet Infect. Dis.">
        <title>Early transmissible ampicillin resistance in zoonotic Salmonella enterica serotype Typhimurium in the late 1950s: a retrospective, whole-genome sequencing study.</title>
        <authorList>
            <person name="Tran-Dien A."/>
            <person name="Le Hello S."/>
            <person name="Bouchier C."/>
            <person name="Weill F.X."/>
        </authorList>
    </citation>
    <scope>NUCLEOTIDE SEQUENCE</scope>
    <source>
        <strain evidence="3">ExPB5-59</strain>
        <plasmid evidence="3">pExPB5-59-1</plasmid>
    </source>
</reference>
<evidence type="ECO:0000313" key="3">
    <source>
        <dbReference type="EMBL" id="ATL63909.1"/>
    </source>
</evidence>
<organism evidence="2 11">
    <name type="scientific">Salmonella typhimurium</name>
    <dbReference type="NCBI Taxonomy" id="90371"/>
    <lineage>
        <taxon>Bacteria</taxon>
        <taxon>Pseudomonadati</taxon>
        <taxon>Pseudomonadota</taxon>
        <taxon>Gammaproteobacteria</taxon>
        <taxon>Enterobacterales</taxon>
        <taxon>Enterobacteriaceae</taxon>
        <taxon>Salmonella</taxon>
    </lineage>
</organism>
<dbReference type="InterPro" id="IPR050678">
    <property type="entry name" value="DNA_Partitioning_ATPase"/>
</dbReference>
<dbReference type="PIRSF" id="PIRSF009320">
    <property type="entry name" value="Nuc_binding_HP_1000"/>
    <property type="match status" value="1"/>
</dbReference>
<dbReference type="Pfam" id="PF01656">
    <property type="entry name" value="CbiA"/>
    <property type="match status" value="1"/>
</dbReference>
<accession>A0A2H4MR95</accession>
<dbReference type="Proteomes" id="UP000034636">
    <property type="component" value="Plasmid pYU39_IncX"/>
</dbReference>
<feature type="domain" description="CobQ/CobB/MinD/ParA nucleotide binding" evidence="1">
    <location>
        <begin position="4"/>
        <end position="180"/>
    </location>
</feature>
<dbReference type="EMBL" id="DAANVX010000039">
    <property type="protein sequence ID" value="HAD1656986.1"/>
    <property type="molecule type" value="Genomic_DNA"/>
</dbReference>
<dbReference type="AlphaFoldDB" id="A0A0F7JE80"/>
<dbReference type="EMBL" id="DAANPD010000029">
    <property type="protein sequence ID" value="HAD0889883.1"/>
    <property type="molecule type" value="Genomic_DNA"/>
</dbReference>
<reference evidence="2 11" key="1">
    <citation type="journal article" date="2015" name="Genome Announc.">
        <title>Complete Genome Sequencing of a Multidrug-Resistant and Human-Invasive Salmonella enterica Serovar Typhimurium Strain of the Emerging Sequence Type 213 Genotype.</title>
        <authorList>
            <person name="Calva E."/>
            <person name="Silva C."/>
            <person name="Zaidi M.B."/>
            <person name="Sanchez-Flores A."/>
            <person name="Estrada K."/>
            <person name="Silva G.G."/>
            <person name="Soto-Jimenez L.M."/>
            <person name="Wiesner M."/>
            <person name="Fernandez-Mora M."/>
            <person name="Edwards R.A."/>
            <person name="Vinuesa P."/>
        </authorList>
    </citation>
    <scope>NUCLEOTIDE SEQUENCE [LARGE SCALE GENOMIC DNA]</scope>
    <source>
        <strain evidence="2 11">YU39</strain>
        <plasmid evidence="2 11">pYU39_IncX</plasmid>
    </source>
</reference>
<dbReference type="RefSeq" id="WP_000864789.1">
    <property type="nucleotide sequence ID" value="NZ_CP011431.1"/>
</dbReference>
<reference evidence="5" key="3">
    <citation type="journal article" date="2018" name="Genome Biol.">
        <title>SKESA: strategic k-mer extension for scrupulous assemblies.</title>
        <authorList>
            <person name="Souvorov A."/>
            <person name="Agarwala R."/>
            <person name="Lipman D.J."/>
        </authorList>
    </citation>
    <scope>NUCLEOTIDE SEQUENCE</scope>
    <source>
        <strain evidence="5">Salmonella enterica</strain>
        <strain evidence="8">SSI_AA416</strain>
        <strain evidence="9">SSI_AA539</strain>
        <strain evidence="10">SSI_AA691</strain>
    </source>
</reference>
<evidence type="ECO:0000313" key="9">
    <source>
        <dbReference type="EMBL" id="HAD0889883.1"/>
    </source>
</evidence>
<dbReference type="PANTHER" id="PTHR13696:SF96">
    <property type="entry name" value="COBQ_COBB_MIND_PARA NUCLEOTIDE BINDING DOMAIN-CONTAINING PROTEIN"/>
    <property type="match status" value="1"/>
</dbReference>
<dbReference type="EMBL" id="DAAGQQ010000029">
    <property type="protein sequence ID" value="HAB4166075.1"/>
    <property type="molecule type" value="Genomic_DNA"/>
</dbReference>
<geneLocation type="plasmid" evidence="2 11">
    <name>pYU39_IncX</name>
</geneLocation>
<evidence type="ECO:0000313" key="6">
    <source>
        <dbReference type="EMBL" id="HAB3907801.1"/>
    </source>
</evidence>
<accession>A0A0F7JE80</accession>
<dbReference type="SUPFAM" id="SSF52540">
    <property type="entry name" value="P-loop containing nucleoside triphosphate hydrolases"/>
    <property type="match status" value="1"/>
</dbReference>
<evidence type="ECO:0000313" key="2">
    <source>
        <dbReference type="EMBL" id="AKH10481.1"/>
    </source>
</evidence>
<evidence type="ECO:0000313" key="10">
    <source>
        <dbReference type="EMBL" id="HAD1656986.1"/>
    </source>
</evidence>
<reference evidence="4" key="4">
    <citation type="submission" date="2018-06" db="EMBL/GenBank/DDBJ databases">
        <authorList>
            <person name="Ashton P.M."/>
            <person name="Dallman T."/>
            <person name="Nair S."/>
            <person name="De Pinna E."/>
            <person name="Peters T."/>
            <person name="Grant K."/>
        </authorList>
    </citation>
    <scope>NUCLEOTIDE SEQUENCE [LARGE SCALE GENOMIC DNA]</scope>
    <source>
        <strain evidence="4">231108</strain>
    </source>
</reference>
<dbReference type="EMBL" id="AAHIDF010000038">
    <property type="protein sequence ID" value="EBW3630748.1"/>
    <property type="molecule type" value="Genomic_DNA"/>
</dbReference>
<reference evidence="8" key="5">
    <citation type="submission" date="2019-08" db="EMBL/GenBank/DDBJ databases">
        <authorList>
            <consortium name="NCBI Pathogen Detection Project"/>
        </authorList>
    </citation>
    <scope>NUCLEOTIDE SEQUENCE</scope>
    <source>
        <strain evidence="5">Salmonella enterica</strain>
        <strain evidence="8">SSI_AA416</strain>
        <strain evidence="9">SSI_AA539</strain>
        <strain evidence="10">SSI_AA691</strain>
    </source>
</reference>
<dbReference type="EMBL" id="MF428416">
    <property type="protein sequence ID" value="ATL63909.1"/>
    <property type="molecule type" value="Genomic_DNA"/>
</dbReference>
<sequence length="206" mass="22026">MKVISFLNPKGGSGKTTAVINIATALSRSGYNIAVVDTDPQMSLTNWSKAGKAAFDVFTAASEKDVYGIRKDLADYDFAIVDGAGSLSVITSAAVMVSDLVIIPVTPSPLDFSAAGSVVTVLEAQAYSRKVEARFLITRKIEMATMLNVLKESIKDTGVKAFRTAITQRQVYVKSILDGDSVFESSDGAAKGEIEILTKEIVRTFE</sequence>